<feature type="transmembrane region" description="Helical" evidence="1">
    <location>
        <begin position="107"/>
        <end position="127"/>
    </location>
</feature>
<reference evidence="3" key="1">
    <citation type="submission" date="2018-02" db="EMBL/GenBank/DDBJ databases">
        <authorList>
            <person name="Hausmann B."/>
        </authorList>
    </citation>
    <scope>NUCLEOTIDE SEQUENCE [LARGE SCALE GENOMIC DNA]</scope>
    <source>
        <strain evidence="3">Peat soil MAG SbF1</strain>
    </source>
</reference>
<evidence type="ECO:0000256" key="1">
    <source>
        <dbReference type="SAM" id="Phobius"/>
    </source>
</evidence>
<keyword evidence="1" id="KW-0472">Membrane</keyword>
<sequence>MINQSSVQSNTHGTQAKSVISEQSSALTSSQVSPEQNRYASILLVCSWGGIILMLVTFLLYMGGLFNPTVQPSEIPLYWGLSVHKYALATHAPSGWNWVTMINHADYLNLIGLAFLGSVSVIGYISLLKDYVHKKDLPYVIMVALEIIVIVSAASGIFNIPAGG</sequence>
<name>A0A2U3LRN1_9FIRM</name>
<gene>
    <name evidence="2" type="ORF">SBF1_7570002</name>
</gene>
<dbReference type="EMBL" id="OMOF01000731">
    <property type="protein sequence ID" value="SPF54474.1"/>
    <property type="molecule type" value="Genomic_DNA"/>
</dbReference>
<dbReference type="Proteomes" id="UP000238916">
    <property type="component" value="Unassembled WGS sequence"/>
</dbReference>
<dbReference type="AlphaFoldDB" id="A0A2U3LRN1"/>
<organism evidence="2 3">
    <name type="scientific">Candidatus Desulfosporosinus infrequens</name>
    <dbReference type="NCBI Taxonomy" id="2043169"/>
    <lineage>
        <taxon>Bacteria</taxon>
        <taxon>Bacillati</taxon>
        <taxon>Bacillota</taxon>
        <taxon>Clostridia</taxon>
        <taxon>Eubacteriales</taxon>
        <taxon>Desulfitobacteriaceae</taxon>
        <taxon>Desulfosporosinus</taxon>
    </lineage>
</organism>
<keyword evidence="1" id="KW-1133">Transmembrane helix</keyword>
<evidence type="ECO:0008006" key="4">
    <source>
        <dbReference type="Google" id="ProtNLM"/>
    </source>
</evidence>
<protein>
    <recommendedName>
        <fullName evidence="4">DUF1634 domain-containing protein</fullName>
    </recommendedName>
</protein>
<proteinExistence type="predicted"/>
<feature type="transmembrane region" description="Helical" evidence="1">
    <location>
        <begin position="39"/>
        <end position="62"/>
    </location>
</feature>
<keyword evidence="1" id="KW-0812">Transmembrane</keyword>
<feature type="transmembrane region" description="Helical" evidence="1">
    <location>
        <begin position="139"/>
        <end position="160"/>
    </location>
</feature>
<accession>A0A2U3LRN1</accession>
<evidence type="ECO:0000313" key="3">
    <source>
        <dbReference type="Proteomes" id="UP000238916"/>
    </source>
</evidence>
<evidence type="ECO:0000313" key="2">
    <source>
        <dbReference type="EMBL" id="SPF54474.1"/>
    </source>
</evidence>
<dbReference type="OrthoDB" id="9791302at2"/>